<evidence type="ECO:0000313" key="4">
    <source>
        <dbReference type="Proteomes" id="UP000285961"/>
    </source>
</evidence>
<name>A0A419EYV6_9BACT</name>
<evidence type="ECO:0000259" key="2">
    <source>
        <dbReference type="Pfam" id="PF01464"/>
    </source>
</evidence>
<dbReference type="Proteomes" id="UP000285961">
    <property type="component" value="Unassembled WGS sequence"/>
</dbReference>
<dbReference type="GO" id="GO:0008933">
    <property type="term" value="F:peptidoglycan lytic transglycosylase activity"/>
    <property type="evidence" value="ECO:0007669"/>
    <property type="project" value="InterPro"/>
</dbReference>
<sequence>MIFDLAKDVDPHSASVSNSKRTCDEYVAAHPEKENEESFERRQLPRSLYGKHGKPPDIFVYQHNSGLLLLTSKVKDLGPDYVLLNFEPIRKIKKDQVVKTIKGEPQVEVFDLDEIIRIYAREYKVSPALVKAVIKAESDFDPYAVSSAGARGLMQLMPSTALEMQVDDIFDPVQNVAGGVQYLARMLELFNNDERLALAAYNAGPGNVLRYGGVPPFKETKAYVPKVLNYYDRYKSNPSPVKLKVALNKKPSMEYLPDVQVVEEFEVEVTVSSPRPASPTPSKDYVTVYLKNGNTMRGKAYEKMPTGIRLKFENGSIFIREEMVTKIL</sequence>
<dbReference type="GO" id="GO:0016020">
    <property type="term" value="C:membrane"/>
    <property type="evidence" value="ECO:0007669"/>
    <property type="project" value="InterPro"/>
</dbReference>
<protein>
    <submittedName>
        <fullName evidence="3">Lytic transglycosylase domain-containing protein</fullName>
    </submittedName>
</protein>
<dbReference type="EMBL" id="QZKI01000072">
    <property type="protein sequence ID" value="RJP70180.1"/>
    <property type="molecule type" value="Genomic_DNA"/>
</dbReference>
<dbReference type="InterPro" id="IPR000189">
    <property type="entry name" value="Transglyc_AS"/>
</dbReference>
<organism evidence="3 4">
    <name type="scientific">Candidatus Abyssobacteria bacterium SURF_17</name>
    <dbReference type="NCBI Taxonomy" id="2093361"/>
    <lineage>
        <taxon>Bacteria</taxon>
        <taxon>Pseudomonadati</taxon>
        <taxon>Candidatus Hydrogenedentota</taxon>
        <taxon>Candidatus Abyssobacteria</taxon>
    </lineage>
</organism>
<dbReference type="CDD" id="cd00254">
    <property type="entry name" value="LT-like"/>
    <property type="match status" value="1"/>
</dbReference>
<dbReference type="AlphaFoldDB" id="A0A419EYV6"/>
<dbReference type="Gene3D" id="1.10.530.10">
    <property type="match status" value="1"/>
</dbReference>
<dbReference type="PROSITE" id="PS00922">
    <property type="entry name" value="TRANSGLYCOSYLASE"/>
    <property type="match status" value="1"/>
</dbReference>
<feature type="domain" description="Transglycosylase SLT" evidence="2">
    <location>
        <begin position="116"/>
        <end position="222"/>
    </location>
</feature>
<dbReference type="Pfam" id="PF01464">
    <property type="entry name" value="SLT"/>
    <property type="match status" value="1"/>
</dbReference>
<dbReference type="PANTHER" id="PTHR37423">
    <property type="entry name" value="SOLUBLE LYTIC MUREIN TRANSGLYCOSYLASE-RELATED"/>
    <property type="match status" value="1"/>
</dbReference>
<evidence type="ECO:0000256" key="1">
    <source>
        <dbReference type="ARBA" id="ARBA00007734"/>
    </source>
</evidence>
<dbReference type="GO" id="GO:0000270">
    <property type="term" value="P:peptidoglycan metabolic process"/>
    <property type="evidence" value="ECO:0007669"/>
    <property type="project" value="InterPro"/>
</dbReference>
<dbReference type="InterPro" id="IPR023346">
    <property type="entry name" value="Lysozyme-like_dom_sf"/>
</dbReference>
<proteinExistence type="inferred from homology"/>
<dbReference type="InterPro" id="IPR008258">
    <property type="entry name" value="Transglycosylase_SLT_dom_1"/>
</dbReference>
<dbReference type="PANTHER" id="PTHR37423:SF2">
    <property type="entry name" value="MEMBRANE-BOUND LYTIC MUREIN TRANSGLYCOSYLASE C"/>
    <property type="match status" value="1"/>
</dbReference>
<gene>
    <name evidence="3" type="ORF">C4532_09660</name>
</gene>
<evidence type="ECO:0000313" key="3">
    <source>
        <dbReference type="EMBL" id="RJP70180.1"/>
    </source>
</evidence>
<accession>A0A419EYV6</accession>
<dbReference type="SUPFAM" id="SSF53955">
    <property type="entry name" value="Lysozyme-like"/>
    <property type="match status" value="1"/>
</dbReference>
<comment type="caution">
    <text evidence="3">The sequence shown here is derived from an EMBL/GenBank/DDBJ whole genome shotgun (WGS) entry which is preliminary data.</text>
</comment>
<reference evidence="3 4" key="1">
    <citation type="journal article" date="2017" name="ISME J.">
        <title>Energy and carbon metabolisms in a deep terrestrial subsurface fluid microbial community.</title>
        <authorList>
            <person name="Momper L."/>
            <person name="Jungbluth S.P."/>
            <person name="Lee M.D."/>
            <person name="Amend J.P."/>
        </authorList>
    </citation>
    <scope>NUCLEOTIDE SEQUENCE [LARGE SCALE GENOMIC DNA]</scope>
    <source>
        <strain evidence="3">SURF_17</strain>
    </source>
</reference>
<comment type="similarity">
    <text evidence="1">Belongs to the transglycosylase Slt family.</text>
</comment>